<evidence type="ECO:0000313" key="6">
    <source>
        <dbReference type="EMBL" id="QWC16771.1"/>
    </source>
</evidence>
<dbReference type="Pfam" id="PF00534">
    <property type="entry name" value="Glycos_transf_1"/>
    <property type="match status" value="1"/>
</dbReference>
<evidence type="ECO:0000259" key="5">
    <source>
        <dbReference type="Pfam" id="PF13439"/>
    </source>
</evidence>
<dbReference type="EMBL" id="CP076023">
    <property type="protein sequence ID" value="QWC16771.1"/>
    <property type="molecule type" value="Genomic_DNA"/>
</dbReference>
<dbReference type="InterPro" id="IPR001296">
    <property type="entry name" value="Glyco_trans_1"/>
</dbReference>
<dbReference type="PANTHER" id="PTHR45947">
    <property type="entry name" value="SULFOQUINOVOSYL TRANSFERASE SQD2"/>
    <property type="match status" value="1"/>
</dbReference>
<dbReference type="Gene3D" id="3.40.50.2000">
    <property type="entry name" value="Glycogen Phosphorylase B"/>
    <property type="match status" value="2"/>
</dbReference>
<feature type="domain" description="Glycosyltransferase subfamily 4-like N-terminal" evidence="5">
    <location>
        <begin position="20"/>
        <end position="187"/>
    </location>
</feature>
<protein>
    <recommendedName>
        <fullName evidence="1">D-inositol 3-phosphate glycosyltransferase</fullName>
    </recommendedName>
</protein>
<dbReference type="RefSeq" id="WP_208197927.1">
    <property type="nucleotide sequence ID" value="NZ_CP076023.1"/>
</dbReference>
<dbReference type="SUPFAM" id="SSF53756">
    <property type="entry name" value="UDP-Glycosyltransferase/glycogen phosphorylase"/>
    <property type="match status" value="1"/>
</dbReference>
<proteinExistence type="predicted"/>
<keyword evidence="3 6" id="KW-0808">Transferase</keyword>
<dbReference type="GO" id="GO:0016757">
    <property type="term" value="F:glycosyltransferase activity"/>
    <property type="evidence" value="ECO:0007669"/>
    <property type="project" value="UniProtKB-KW"/>
</dbReference>
<evidence type="ECO:0000313" key="7">
    <source>
        <dbReference type="Proteomes" id="UP000679335"/>
    </source>
</evidence>
<organism evidence="6 7">
    <name type="scientific">Cellulomonas dongxiuzhuiae</name>
    <dbReference type="NCBI Taxonomy" id="2819979"/>
    <lineage>
        <taxon>Bacteria</taxon>
        <taxon>Bacillati</taxon>
        <taxon>Actinomycetota</taxon>
        <taxon>Actinomycetes</taxon>
        <taxon>Micrococcales</taxon>
        <taxon>Cellulomonadaceae</taxon>
        <taxon>Cellulomonas</taxon>
    </lineage>
</organism>
<dbReference type="Proteomes" id="UP000679335">
    <property type="component" value="Chromosome"/>
</dbReference>
<name>A0ABX8GM65_9CELL</name>
<evidence type="ECO:0000256" key="2">
    <source>
        <dbReference type="ARBA" id="ARBA00022676"/>
    </source>
</evidence>
<keyword evidence="2 6" id="KW-0328">Glycosyltransferase</keyword>
<evidence type="ECO:0000256" key="3">
    <source>
        <dbReference type="ARBA" id="ARBA00022679"/>
    </source>
</evidence>
<dbReference type="InterPro" id="IPR028098">
    <property type="entry name" value="Glyco_trans_4-like_N"/>
</dbReference>
<reference evidence="6 7" key="1">
    <citation type="submission" date="2021-05" db="EMBL/GenBank/DDBJ databases">
        <title>Novel species in genus Cellulomonas.</title>
        <authorList>
            <person name="Zhang G."/>
        </authorList>
    </citation>
    <scope>NUCLEOTIDE SEQUENCE [LARGE SCALE GENOMIC DNA]</scope>
    <source>
        <strain evidence="7">zg-ZUI157</strain>
    </source>
</reference>
<dbReference type="InterPro" id="IPR050194">
    <property type="entry name" value="Glycosyltransferase_grp1"/>
</dbReference>
<dbReference type="Pfam" id="PF13439">
    <property type="entry name" value="Glyco_transf_4"/>
    <property type="match status" value="1"/>
</dbReference>
<keyword evidence="7" id="KW-1185">Reference proteome</keyword>
<evidence type="ECO:0000256" key="1">
    <source>
        <dbReference type="ARBA" id="ARBA00021292"/>
    </source>
</evidence>
<sequence length="385" mass="42592">MSSAAGPKTVLVHEWLSEFGGSERVFDALVAAIGDADVLALWDDASGGRYPGRRLRETWLASTPLRRNKALAMPLMPLTWRLRRGDYDRAVISSHAFAHHVRFMGARRHLRKFAYVHTPARYVWTPDLDRRHSVPFQSLLARPFRALDKSRAQEIYSIAANSEYIRSRIQQCWGRASHVIYPPVDTELIGSQTDWASLLAPQEAEILNGLPDQFLLGASRLVPYKRLDMVIQTGEQLSMPTVIAGGGPEATKLALAGESARQEVFMVPDPSDALLYSLYQRASVLMFPPIEDFGIMPVEALAAGTPIVVNPRGGAAEIPEHGVSGVVSAGDDVGSFAVAVKLALTLDRQACRDRASRFSTSRFISEIDQWLDMPAPDNEYRARRA</sequence>
<gene>
    <name evidence="6" type="ORF">KKR89_03755</name>
</gene>
<feature type="domain" description="Glycosyl transferase family 1" evidence="4">
    <location>
        <begin position="212"/>
        <end position="350"/>
    </location>
</feature>
<dbReference type="PANTHER" id="PTHR45947:SF3">
    <property type="entry name" value="SULFOQUINOVOSYL TRANSFERASE SQD2"/>
    <property type="match status" value="1"/>
</dbReference>
<evidence type="ECO:0000259" key="4">
    <source>
        <dbReference type="Pfam" id="PF00534"/>
    </source>
</evidence>
<accession>A0ABX8GM65</accession>